<dbReference type="InterPro" id="IPR036874">
    <property type="entry name" value="Carbonic_anhydrase_sf"/>
</dbReference>
<comment type="cofactor">
    <cofactor evidence="1">
        <name>Zn(2+)</name>
        <dbReference type="ChEBI" id="CHEBI:29105"/>
    </cofactor>
</comment>
<dbReference type="Gene3D" id="3.40.1050.10">
    <property type="entry name" value="Carbonic anhydrase"/>
    <property type="match status" value="1"/>
</dbReference>
<evidence type="ECO:0000256" key="3">
    <source>
        <dbReference type="ARBA" id="ARBA00012925"/>
    </source>
</evidence>
<sequence length="192" mass="21433">MTSLSEIMIYNKTFVEEKKYEEFSTTKFPNKRIVILTCMDTRLIELLPKAMNLKNGDAKIIKSAGAIITSPFGGLMRSILVAVYELQADEVYVVGHHDCGMSSINTDHIIGNMIERGVNPNMFKTLKYSGIDMEKWLHGFSDVTESVKKSVDAIRNHPLIPTDVNVHGLVIDPGNGKLDIIEDGYKAQEVSQ</sequence>
<reference evidence="7 8" key="1">
    <citation type="submission" date="2016-04" db="EMBL/GenBank/DDBJ databases">
        <title>Comparative Genomics and Epigenetics of Sporosarcina ureae.</title>
        <authorList>
            <person name="Oliver A.S."/>
            <person name="Cooper K.K."/>
        </authorList>
    </citation>
    <scope>NUCLEOTIDE SEQUENCE [LARGE SCALE GENOMIC DNA]</scope>
    <source>
        <strain evidence="7 8">S204</strain>
    </source>
</reference>
<dbReference type="InterPro" id="IPR001765">
    <property type="entry name" value="Carbonic_anhydrase"/>
</dbReference>
<evidence type="ECO:0000256" key="4">
    <source>
        <dbReference type="ARBA" id="ARBA00022723"/>
    </source>
</evidence>
<dbReference type="Proteomes" id="UP000192486">
    <property type="component" value="Chromosome"/>
</dbReference>
<evidence type="ECO:0000256" key="5">
    <source>
        <dbReference type="ARBA" id="ARBA00022833"/>
    </source>
</evidence>
<accession>A0ABM6JUX7</accession>
<dbReference type="PANTHER" id="PTHR43175">
    <property type="entry name" value="CARBONIC ANHYDRASE"/>
    <property type="match status" value="1"/>
</dbReference>
<protein>
    <recommendedName>
        <fullName evidence="3">carbonic anhydrase</fullName>
        <ecNumber evidence="3">4.2.1.1</ecNumber>
    </recommendedName>
</protein>
<dbReference type="SMART" id="SM00947">
    <property type="entry name" value="Pro_CA"/>
    <property type="match status" value="1"/>
</dbReference>
<evidence type="ECO:0000256" key="6">
    <source>
        <dbReference type="ARBA" id="ARBA00048348"/>
    </source>
</evidence>
<proteinExistence type="inferred from homology"/>
<evidence type="ECO:0000256" key="1">
    <source>
        <dbReference type="ARBA" id="ARBA00001947"/>
    </source>
</evidence>
<keyword evidence="5" id="KW-0862">Zinc</keyword>
<dbReference type="RefSeq" id="WP_029055093.1">
    <property type="nucleotide sequence ID" value="NZ_CP015108.1"/>
</dbReference>
<dbReference type="PANTHER" id="PTHR43175:SF3">
    <property type="entry name" value="CARBON DISULFIDE HYDROLASE"/>
    <property type="match status" value="1"/>
</dbReference>
<dbReference type="EMBL" id="CP015108">
    <property type="protein sequence ID" value="ARF13748.1"/>
    <property type="molecule type" value="Genomic_DNA"/>
</dbReference>
<gene>
    <name evidence="7" type="ORF">SporoS204_06080</name>
</gene>
<dbReference type="EC" id="4.2.1.1" evidence="3"/>
<dbReference type="CDD" id="cd03379">
    <property type="entry name" value="beta_CA_cladeD"/>
    <property type="match status" value="1"/>
</dbReference>
<evidence type="ECO:0000256" key="2">
    <source>
        <dbReference type="ARBA" id="ARBA00006217"/>
    </source>
</evidence>
<name>A0ABM6JUX7_SPOUR</name>
<keyword evidence="8" id="KW-1185">Reference proteome</keyword>
<evidence type="ECO:0000313" key="7">
    <source>
        <dbReference type="EMBL" id="ARF13748.1"/>
    </source>
</evidence>
<dbReference type="SUPFAM" id="SSF53056">
    <property type="entry name" value="beta-carbonic anhydrase, cab"/>
    <property type="match status" value="1"/>
</dbReference>
<dbReference type="Pfam" id="PF00484">
    <property type="entry name" value="Pro_CA"/>
    <property type="match status" value="1"/>
</dbReference>
<keyword evidence="4" id="KW-0479">Metal-binding</keyword>
<comment type="catalytic activity">
    <reaction evidence="6">
        <text>hydrogencarbonate + H(+) = CO2 + H2O</text>
        <dbReference type="Rhea" id="RHEA:10748"/>
        <dbReference type="ChEBI" id="CHEBI:15377"/>
        <dbReference type="ChEBI" id="CHEBI:15378"/>
        <dbReference type="ChEBI" id="CHEBI:16526"/>
        <dbReference type="ChEBI" id="CHEBI:17544"/>
        <dbReference type="EC" id="4.2.1.1"/>
    </reaction>
</comment>
<comment type="similarity">
    <text evidence="2">Belongs to the beta-class carbonic anhydrase family.</text>
</comment>
<organism evidence="7 8">
    <name type="scientific">Sporosarcina ureae</name>
    <dbReference type="NCBI Taxonomy" id="1571"/>
    <lineage>
        <taxon>Bacteria</taxon>
        <taxon>Bacillati</taxon>
        <taxon>Bacillota</taxon>
        <taxon>Bacilli</taxon>
        <taxon>Bacillales</taxon>
        <taxon>Caryophanaceae</taxon>
        <taxon>Sporosarcina</taxon>
    </lineage>
</organism>
<evidence type="ECO:0000313" key="8">
    <source>
        <dbReference type="Proteomes" id="UP000192486"/>
    </source>
</evidence>